<sequence>MWSSILVGLAWILYRLLASTGWILDDEISHYLFSKSVWENSDQIFNHWTRPGRNLLHCLAAPFGFTATRIFTLVLAMLSVWVTFKVGRILKVNLLWTVPLMLIFQSWFPELSYPVLTQTPFMLFWILGVWLALTKRWHLAGFCFGYLSLIRHEGILLTAAWGIWLTFSEGGFGQQCILVLRRKVKALSTLPKLGCDALYGLSTVSAIILYNLAALCFNGTFPFSVYFESEPTTMYGSGTIYHYVPLLASGVGAFCFILSIGGMFNIRTRLGDWSLLLATYPLYFILHSLIYWQGAFASGGYYLFLMPMAPFIALLAAEGLSLIVGKGDVRWRNCLSLILPALVVFEGFNMTHHQARHQNWAVIYNGDGKPVFGITARPMRKGEMNNKLTEASLWASNNYPEGTLILAKHVTHNFTQGTLATKQRERIENAPLHTMPVGTVFLWDRLYCDHENRLKYSSFHESQDWKEVERWKLDYPKEGGQTKDQFAVIIFEKVSQIDQSDKEYTELGESDKYNNVYD</sequence>
<name>A0A2S7U5U7_9BACT</name>
<keyword evidence="1" id="KW-1133">Transmembrane helix</keyword>
<organism evidence="2 3">
    <name type="scientific">Rubritalea profundi</name>
    <dbReference type="NCBI Taxonomy" id="1658618"/>
    <lineage>
        <taxon>Bacteria</taxon>
        <taxon>Pseudomonadati</taxon>
        <taxon>Verrucomicrobiota</taxon>
        <taxon>Verrucomicrobiia</taxon>
        <taxon>Verrucomicrobiales</taxon>
        <taxon>Rubritaleaceae</taxon>
        <taxon>Rubritalea</taxon>
    </lineage>
</organism>
<dbReference type="EMBL" id="MQWA01000001">
    <property type="protein sequence ID" value="PQJ29940.1"/>
    <property type="molecule type" value="Genomic_DNA"/>
</dbReference>
<evidence type="ECO:0000313" key="3">
    <source>
        <dbReference type="Proteomes" id="UP000239907"/>
    </source>
</evidence>
<dbReference type="AlphaFoldDB" id="A0A2S7U5U7"/>
<feature type="transmembrane region" description="Helical" evidence="1">
    <location>
        <begin position="113"/>
        <end position="133"/>
    </location>
</feature>
<comment type="caution">
    <text evidence="2">The sequence shown here is derived from an EMBL/GenBank/DDBJ whole genome shotgun (WGS) entry which is preliminary data.</text>
</comment>
<protein>
    <recommendedName>
        <fullName evidence="4">Glycosyltransferase RgtA/B/C/D-like domain-containing protein</fullName>
    </recommendedName>
</protein>
<proteinExistence type="predicted"/>
<keyword evidence="1" id="KW-0812">Transmembrane</keyword>
<feature type="transmembrane region" description="Helical" evidence="1">
    <location>
        <begin position="300"/>
        <end position="323"/>
    </location>
</feature>
<feature type="transmembrane region" description="Helical" evidence="1">
    <location>
        <begin position="197"/>
        <end position="220"/>
    </location>
</feature>
<reference evidence="2 3" key="1">
    <citation type="submission" date="2016-12" db="EMBL/GenBank/DDBJ databases">
        <title>Study of bacterial adaptation to deep sea.</title>
        <authorList>
            <person name="Song J."/>
            <person name="Yoshizawa S."/>
            <person name="Kogure K."/>
        </authorList>
    </citation>
    <scope>NUCLEOTIDE SEQUENCE [LARGE SCALE GENOMIC DNA]</scope>
    <source>
        <strain evidence="2 3">SAORIC-165</strain>
    </source>
</reference>
<evidence type="ECO:0000256" key="1">
    <source>
        <dbReference type="SAM" id="Phobius"/>
    </source>
</evidence>
<keyword evidence="1" id="KW-0472">Membrane</keyword>
<gene>
    <name evidence="2" type="ORF">BSZ32_16600</name>
</gene>
<feature type="transmembrane region" description="Helical" evidence="1">
    <location>
        <begin position="240"/>
        <end position="261"/>
    </location>
</feature>
<dbReference type="Proteomes" id="UP000239907">
    <property type="component" value="Unassembled WGS sequence"/>
</dbReference>
<feature type="transmembrane region" description="Helical" evidence="1">
    <location>
        <begin position="89"/>
        <end position="107"/>
    </location>
</feature>
<feature type="transmembrane region" description="Helical" evidence="1">
    <location>
        <begin position="273"/>
        <end position="294"/>
    </location>
</feature>
<accession>A0A2S7U5U7</accession>
<keyword evidence="3" id="KW-1185">Reference proteome</keyword>
<evidence type="ECO:0000313" key="2">
    <source>
        <dbReference type="EMBL" id="PQJ29940.1"/>
    </source>
</evidence>
<feature type="transmembrane region" description="Helical" evidence="1">
    <location>
        <begin position="59"/>
        <end position="82"/>
    </location>
</feature>
<evidence type="ECO:0008006" key="4">
    <source>
        <dbReference type="Google" id="ProtNLM"/>
    </source>
</evidence>